<dbReference type="GO" id="GO:0022857">
    <property type="term" value="F:transmembrane transporter activity"/>
    <property type="evidence" value="ECO:0007669"/>
    <property type="project" value="InterPro"/>
</dbReference>
<dbReference type="Pfam" id="PF07690">
    <property type="entry name" value="MFS_1"/>
    <property type="match status" value="1"/>
</dbReference>
<feature type="transmembrane region" description="Helical" evidence="7">
    <location>
        <begin position="99"/>
        <end position="124"/>
    </location>
</feature>
<feature type="transmembrane region" description="Helical" evidence="7">
    <location>
        <begin position="46"/>
        <end position="67"/>
    </location>
</feature>
<evidence type="ECO:0000313" key="10">
    <source>
        <dbReference type="Proteomes" id="UP000520011"/>
    </source>
</evidence>
<proteinExistence type="predicted"/>
<evidence type="ECO:0000256" key="2">
    <source>
        <dbReference type="ARBA" id="ARBA00022448"/>
    </source>
</evidence>
<feature type="domain" description="Major facilitator superfamily (MFS) profile" evidence="8">
    <location>
        <begin position="8"/>
        <end position="214"/>
    </location>
</feature>
<feature type="transmembrane region" description="Helical" evidence="7">
    <location>
        <begin position="136"/>
        <end position="155"/>
    </location>
</feature>
<dbReference type="PROSITE" id="PS50850">
    <property type="entry name" value="MFS"/>
    <property type="match status" value="1"/>
</dbReference>
<sequence>MKKQNNLLIFILTVGVFSIVNTQLGIIGILPLIADHFHVSISDAGLMVSLFTLAIAISAPITPLLFSGIERKKVMLFVLGVFILGNVVSAFASNFTVALIAYVFPAIFFPVYISLVLTVAATSVSKEEAPKAVSKVFIGISASMVLGIPATSFIAKAASLPMSILFFAIVNAIAFIATVLWMPSTSVNEKLSYGAQVSILKRPIVWFSITVLLF</sequence>
<dbReference type="GO" id="GO:0005886">
    <property type="term" value="C:plasma membrane"/>
    <property type="evidence" value="ECO:0007669"/>
    <property type="project" value="UniProtKB-SubCell"/>
</dbReference>
<evidence type="ECO:0000256" key="3">
    <source>
        <dbReference type="ARBA" id="ARBA00022475"/>
    </source>
</evidence>
<gene>
    <name evidence="9" type="ORF">HNQ34_003191</name>
</gene>
<feature type="transmembrane region" description="Helical" evidence="7">
    <location>
        <begin position="74"/>
        <end position="93"/>
    </location>
</feature>
<organism evidence="9 10">
    <name type="scientific">Anoxybacteroides tepidamans</name>
    <dbReference type="NCBI Taxonomy" id="265948"/>
    <lineage>
        <taxon>Bacteria</taxon>
        <taxon>Bacillati</taxon>
        <taxon>Bacillota</taxon>
        <taxon>Bacilli</taxon>
        <taxon>Bacillales</taxon>
        <taxon>Anoxybacillaceae</taxon>
        <taxon>Anoxybacteroides</taxon>
    </lineage>
</organism>
<reference evidence="9 10" key="1">
    <citation type="submission" date="2020-08" db="EMBL/GenBank/DDBJ databases">
        <title>Genomic Encyclopedia of Type Strains, Phase IV (KMG-IV): sequencing the most valuable type-strain genomes for metagenomic binning, comparative biology and taxonomic classification.</title>
        <authorList>
            <person name="Goeker M."/>
        </authorList>
    </citation>
    <scope>NUCLEOTIDE SEQUENCE [LARGE SCALE GENOMIC DNA]</scope>
    <source>
        <strain evidence="9 10">DSM 16325</strain>
    </source>
</reference>
<evidence type="ECO:0000313" key="9">
    <source>
        <dbReference type="EMBL" id="MBB5326073.1"/>
    </source>
</evidence>
<feature type="transmembrane region" description="Helical" evidence="7">
    <location>
        <begin position="7"/>
        <end position="34"/>
    </location>
</feature>
<dbReference type="InterPro" id="IPR011701">
    <property type="entry name" value="MFS"/>
</dbReference>
<dbReference type="EMBL" id="JACHEP010000027">
    <property type="protein sequence ID" value="MBB5326073.1"/>
    <property type="molecule type" value="Genomic_DNA"/>
</dbReference>
<dbReference type="InterPro" id="IPR036259">
    <property type="entry name" value="MFS_trans_sf"/>
</dbReference>
<accession>A0A7W8ISV9</accession>
<evidence type="ECO:0000259" key="8">
    <source>
        <dbReference type="PROSITE" id="PS50850"/>
    </source>
</evidence>
<dbReference type="Proteomes" id="UP000520011">
    <property type="component" value="Unassembled WGS sequence"/>
</dbReference>
<dbReference type="PANTHER" id="PTHR43124">
    <property type="entry name" value="PURINE EFFLUX PUMP PBUE"/>
    <property type="match status" value="1"/>
</dbReference>
<dbReference type="SUPFAM" id="SSF103473">
    <property type="entry name" value="MFS general substrate transporter"/>
    <property type="match status" value="1"/>
</dbReference>
<evidence type="ECO:0000256" key="1">
    <source>
        <dbReference type="ARBA" id="ARBA00004651"/>
    </source>
</evidence>
<name>A0A7W8ISV9_9BACL</name>
<comment type="caution">
    <text evidence="9">The sequence shown here is derived from an EMBL/GenBank/DDBJ whole genome shotgun (WGS) entry which is preliminary data.</text>
</comment>
<keyword evidence="10" id="KW-1185">Reference proteome</keyword>
<dbReference type="PANTHER" id="PTHR43124:SF3">
    <property type="entry name" value="CHLORAMPHENICOL EFFLUX PUMP RV0191"/>
    <property type="match status" value="1"/>
</dbReference>
<protein>
    <submittedName>
        <fullName evidence="9">Putative MFS family arabinose efflux permease</fullName>
    </submittedName>
</protein>
<keyword evidence="6 7" id="KW-0472">Membrane</keyword>
<keyword evidence="5 7" id="KW-1133">Transmembrane helix</keyword>
<keyword evidence="4 7" id="KW-0812">Transmembrane</keyword>
<dbReference type="InterPro" id="IPR050189">
    <property type="entry name" value="MFS_Efflux_Transporters"/>
</dbReference>
<keyword evidence="3" id="KW-1003">Cell membrane</keyword>
<dbReference type="Gene3D" id="1.20.1250.20">
    <property type="entry name" value="MFS general substrate transporter like domains"/>
    <property type="match status" value="1"/>
</dbReference>
<evidence type="ECO:0000256" key="5">
    <source>
        <dbReference type="ARBA" id="ARBA00022989"/>
    </source>
</evidence>
<keyword evidence="2" id="KW-0813">Transport</keyword>
<evidence type="ECO:0000256" key="6">
    <source>
        <dbReference type="ARBA" id="ARBA00023136"/>
    </source>
</evidence>
<comment type="subcellular location">
    <subcellularLocation>
        <location evidence="1">Cell membrane</location>
        <topology evidence="1">Multi-pass membrane protein</topology>
    </subcellularLocation>
</comment>
<dbReference type="InterPro" id="IPR020846">
    <property type="entry name" value="MFS_dom"/>
</dbReference>
<evidence type="ECO:0000256" key="7">
    <source>
        <dbReference type="SAM" id="Phobius"/>
    </source>
</evidence>
<dbReference type="AlphaFoldDB" id="A0A7W8ISV9"/>
<evidence type="ECO:0000256" key="4">
    <source>
        <dbReference type="ARBA" id="ARBA00022692"/>
    </source>
</evidence>
<feature type="transmembrane region" description="Helical" evidence="7">
    <location>
        <begin position="161"/>
        <end position="182"/>
    </location>
</feature>